<evidence type="ECO:0000256" key="1">
    <source>
        <dbReference type="SAM" id="Phobius"/>
    </source>
</evidence>
<proteinExistence type="predicted"/>
<gene>
    <name evidence="2" type="ORF">FBBNIHIM_20100</name>
</gene>
<feature type="transmembrane region" description="Helical" evidence="1">
    <location>
        <begin position="12"/>
        <end position="34"/>
    </location>
</feature>
<evidence type="ECO:0000313" key="3">
    <source>
        <dbReference type="Proteomes" id="UP001152651"/>
    </source>
</evidence>
<feature type="transmembrane region" description="Helical" evidence="1">
    <location>
        <begin position="54"/>
        <end position="77"/>
    </location>
</feature>
<dbReference type="InterPro" id="IPR022553">
    <property type="entry name" value="DUF2645"/>
</dbReference>
<evidence type="ECO:0008006" key="4">
    <source>
        <dbReference type="Google" id="ProtNLM"/>
    </source>
</evidence>
<accession>A0ABM9FDW4</accession>
<keyword evidence="3" id="KW-1185">Reference proteome</keyword>
<keyword evidence="1" id="KW-0812">Transmembrane</keyword>
<comment type="caution">
    <text evidence="2">The sequence shown here is derived from an EMBL/GenBank/DDBJ whole genome shotgun (WGS) entry which is preliminary data.</text>
</comment>
<dbReference type="Proteomes" id="UP001152651">
    <property type="component" value="Unassembled WGS sequence"/>
</dbReference>
<evidence type="ECO:0000313" key="2">
    <source>
        <dbReference type="EMBL" id="CAH6661414.1"/>
    </source>
</evidence>
<reference evidence="2" key="1">
    <citation type="submission" date="2022-05" db="EMBL/GenBank/DDBJ databases">
        <authorList>
            <person name="Blom J."/>
        </authorList>
    </citation>
    <scope>NUCLEOTIDE SEQUENCE</scope>
    <source>
        <strain evidence="2">Type strain: CPO20170097</strain>
    </source>
</reference>
<dbReference type="Pfam" id="PF10840">
    <property type="entry name" value="DUF2645"/>
    <property type="match status" value="1"/>
</dbReference>
<feature type="transmembrane region" description="Helical" evidence="1">
    <location>
        <begin position="84"/>
        <end position="103"/>
    </location>
</feature>
<sequence>MRNSHFKDIFEAVIYVLFSYWIANKLFSINKYSWMLSEGDNLCGIPHVSNDSRLLQYCVFLFFFATPVVVIIFRYVYLRRFFNLFIYIFVLLSIIFNGWWLFWGRYDYC</sequence>
<keyword evidence="1" id="KW-1133">Transmembrane helix</keyword>
<name>A0ABM9FDW4_9ENTR</name>
<dbReference type="RefSeq" id="WP_253898926.1">
    <property type="nucleotide sequence ID" value="NZ_CALSBS010000023.1"/>
</dbReference>
<keyword evidence="1" id="KW-0472">Membrane</keyword>
<dbReference type="EMBL" id="CALSBS010000023">
    <property type="protein sequence ID" value="CAH6661414.1"/>
    <property type="molecule type" value="Genomic_DNA"/>
</dbReference>
<protein>
    <recommendedName>
        <fullName evidence="4">DUF2645 family protein</fullName>
    </recommendedName>
</protein>
<organism evidence="2 3">
    <name type="scientific">Pseudocitrobacter vendiensis</name>
    <dbReference type="NCBI Taxonomy" id="2488306"/>
    <lineage>
        <taxon>Bacteria</taxon>
        <taxon>Pseudomonadati</taxon>
        <taxon>Pseudomonadota</taxon>
        <taxon>Gammaproteobacteria</taxon>
        <taxon>Enterobacterales</taxon>
        <taxon>Enterobacteriaceae</taxon>
        <taxon>Pseudocitrobacter</taxon>
    </lineage>
</organism>